<gene>
    <name evidence="4" type="ORF">IAA07_04960</name>
</gene>
<evidence type="ECO:0000313" key="5">
    <source>
        <dbReference type="Proteomes" id="UP000823900"/>
    </source>
</evidence>
<comment type="caution">
    <text evidence="4">The sequence shown here is derived from an EMBL/GenBank/DDBJ whole genome shotgun (WGS) entry which is preliminary data.</text>
</comment>
<protein>
    <recommendedName>
        <fullName evidence="6">Cell wall-binding protein</fullName>
    </recommendedName>
</protein>
<evidence type="ECO:0008006" key="6">
    <source>
        <dbReference type="Google" id="ProtNLM"/>
    </source>
</evidence>
<feature type="repeat" description="Cell wall-binding" evidence="2">
    <location>
        <begin position="86"/>
        <end position="105"/>
    </location>
</feature>
<organism evidence="4 5">
    <name type="scientific">Candidatus Lachnoclostridium stercoravium</name>
    <dbReference type="NCBI Taxonomy" id="2838633"/>
    <lineage>
        <taxon>Bacteria</taxon>
        <taxon>Bacillati</taxon>
        <taxon>Bacillota</taxon>
        <taxon>Clostridia</taxon>
        <taxon>Lachnospirales</taxon>
        <taxon>Lachnospiraceae</taxon>
    </lineage>
</organism>
<name>A0A9D2HHF0_9FIRM</name>
<dbReference type="PROSITE" id="PS51257">
    <property type="entry name" value="PROKAR_LIPOPROTEIN"/>
    <property type="match status" value="1"/>
</dbReference>
<reference evidence="4" key="2">
    <citation type="submission" date="2021-04" db="EMBL/GenBank/DDBJ databases">
        <authorList>
            <person name="Gilroy R."/>
        </authorList>
    </citation>
    <scope>NUCLEOTIDE SEQUENCE</scope>
    <source>
        <strain evidence="4">CHK178-16964</strain>
    </source>
</reference>
<dbReference type="EMBL" id="DWZA01000047">
    <property type="protein sequence ID" value="HJA70917.1"/>
    <property type="molecule type" value="Genomic_DNA"/>
</dbReference>
<dbReference type="Pfam" id="PF19127">
    <property type="entry name" value="Choline_bind_3"/>
    <property type="match status" value="1"/>
</dbReference>
<dbReference type="Proteomes" id="UP000823900">
    <property type="component" value="Unassembled WGS sequence"/>
</dbReference>
<evidence type="ECO:0000313" key="4">
    <source>
        <dbReference type="EMBL" id="HJA70917.1"/>
    </source>
</evidence>
<proteinExistence type="predicted"/>
<dbReference type="InterPro" id="IPR018337">
    <property type="entry name" value="Cell_wall/Cho-bd_repeat"/>
</dbReference>
<evidence type="ECO:0000256" key="2">
    <source>
        <dbReference type="PROSITE-ProRule" id="PRU00591"/>
    </source>
</evidence>
<evidence type="ECO:0000256" key="3">
    <source>
        <dbReference type="SAM" id="SignalP"/>
    </source>
</evidence>
<dbReference type="SUPFAM" id="SSF69360">
    <property type="entry name" value="Cell wall binding repeat"/>
    <property type="match status" value="1"/>
</dbReference>
<reference evidence="4" key="1">
    <citation type="journal article" date="2021" name="PeerJ">
        <title>Extensive microbial diversity within the chicken gut microbiome revealed by metagenomics and culture.</title>
        <authorList>
            <person name="Gilroy R."/>
            <person name="Ravi A."/>
            <person name="Getino M."/>
            <person name="Pursley I."/>
            <person name="Horton D.L."/>
            <person name="Alikhan N.F."/>
            <person name="Baker D."/>
            <person name="Gharbi K."/>
            <person name="Hall N."/>
            <person name="Watson M."/>
            <person name="Adriaenssens E.M."/>
            <person name="Foster-Nyarko E."/>
            <person name="Jarju S."/>
            <person name="Secka A."/>
            <person name="Antonio M."/>
            <person name="Oren A."/>
            <person name="Chaudhuri R.R."/>
            <person name="La Ragione R."/>
            <person name="Hildebrand F."/>
            <person name="Pallen M.J."/>
        </authorList>
    </citation>
    <scope>NUCLEOTIDE SEQUENCE</scope>
    <source>
        <strain evidence="4">CHK178-16964</strain>
    </source>
</reference>
<accession>A0A9D2HHF0</accession>
<feature type="chain" id="PRO_5039723418" description="Cell wall-binding protein" evidence="3">
    <location>
        <begin position="26"/>
        <end position="246"/>
    </location>
</feature>
<dbReference type="PROSITE" id="PS51170">
    <property type="entry name" value="CW"/>
    <property type="match status" value="1"/>
</dbReference>
<dbReference type="AlphaFoldDB" id="A0A9D2HHF0"/>
<sequence>MMKKKLLTVGLGIGFSLACTFAAFAAGWHQEADGRYWYENEDGTYAKGMKQIDGKTYIFDDYGYMKTGWDYYNWNYYYLDQSGAVTVGWVQVDGKWYYMNGEGVMQKGFITLDGEKYYLDVDTGAMATGYFEFEGYRYQAADDGTIITGKTMDNIKYDRDGRISYYIDGDWDYMPDEDDTMEVVKSGLATKYEEGSYYSNQRFEQDAYENLGAYMTDEEIAEFINEVESINEDIYDRNADRYDYFW</sequence>
<feature type="signal peptide" evidence="3">
    <location>
        <begin position="1"/>
        <end position="25"/>
    </location>
</feature>
<evidence type="ECO:0000256" key="1">
    <source>
        <dbReference type="ARBA" id="ARBA00022737"/>
    </source>
</evidence>
<keyword evidence="3" id="KW-0732">Signal</keyword>
<keyword evidence="1" id="KW-0677">Repeat</keyword>
<dbReference type="Gene3D" id="2.10.270.10">
    <property type="entry name" value="Cholin Binding"/>
    <property type="match status" value="1"/>
</dbReference>